<keyword evidence="1" id="KW-0067">ATP-binding</keyword>
<dbReference type="PANTHER" id="PTHR15004:SF0">
    <property type="entry name" value="GLUTAMYL-TRNA(GLN) AMIDOTRANSFERASE SUBUNIT C, MITOCHONDRIAL"/>
    <property type="match status" value="1"/>
</dbReference>
<dbReference type="Gene3D" id="1.10.20.60">
    <property type="entry name" value="Glu-tRNAGln amidotransferase C subunit, N-terminal domain"/>
    <property type="match status" value="1"/>
</dbReference>
<dbReference type="EMBL" id="JAJGNA010000005">
    <property type="protein sequence ID" value="MCC4308234.1"/>
    <property type="molecule type" value="Genomic_DNA"/>
</dbReference>
<dbReference type="PANTHER" id="PTHR15004">
    <property type="entry name" value="GLUTAMYL-TRNA(GLN) AMIDOTRANSFERASE SUBUNIT C, MITOCHONDRIAL"/>
    <property type="match status" value="1"/>
</dbReference>
<comment type="catalytic activity">
    <reaction evidence="1">
        <text>L-aspartyl-tRNA(Asn) + L-glutamine + ATP + H2O = L-asparaginyl-tRNA(Asn) + L-glutamate + ADP + phosphate + 2 H(+)</text>
        <dbReference type="Rhea" id="RHEA:14513"/>
        <dbReference type="Rhea" id="RHEA-COMP:9674"/>
        <dbReference type="Rhea" id="RHEA-COMP:9677"/>
        <dbReference type="ChEBI" id="CHEBI:15377"/>
        <dbReference type="ChEBI" id="CHEBI:15378"/>
        <dbReference type="ChEBI" id="CHEBI:29985"/>
        <dbReference type="ChEBI" id="CHEBI:30616"/>
        <dbReference type="ChEBI" id="CHEBI:43474"/>
        <dbReference type="ChEBI" id="CHEBI:58359"/>
        <dbReference type="ChEBI" id="CHEBI:78515"/>
        <dbReference type="ChEBI" id="CHEBI:78516"/>
        <dbReference type="ChEBI" id="CHEBI:456216"/>
    </reaction>
</comment>
<organism evidence="2 3">
    <name type="scientific">Alloalcanivorax marinus</name>
    <dbReference type="NCBI Taxonomy" id="1177169"/>
    <lineage>
        <taxon>Bacteria</taxon>
        <taxon>Pseudomonadati</taxon>
        <taxon>Pseudomonadota</taxon>
        <taxon>Gammaproteobacteria</taxon>
        <taxon>Oceanospirillales</taxon>
        <taxon>Alcanivoracaceae</taxon>
        <taxon>Alloalcanivorax</taxon>
    </lineage>
</organism>
<keyword evidence="1" id="KW-0436">Ligase</keyword>
<dbReference type="EC" id="6.3.5.-" evidence="1"/>
<dbReference type="NCBIfam" id="TIGR00135">
    <property type="entry name" value="gatC"/>
    <property type="match status" value="1"/>
</dbReference>
<comment type="catalytic activity">
    <reaction evidence="1">
        <text>L-glutamyl-tRNA(Gln) + L-glutamine + ATP + H2O = L-glutaminyl-tRNA(Gln) + L-glutamate + ADP + phosphate + H(+)</text>
        <dbReference type="Rhea" id="RHEA:17521"/>
        <dbReference type="Rhea" id="RHEA-COMP:9681"/>
        <dbReference type="Rhea" id="RHEA-COMP:9684"/>
        <dbReference type="ChEBI" id="CHEBI:15377"/>
        <dbReference type="ChEBI" id="CHEBI:15378"/>
        <dbReference type="ChEBI" id="CHEBI:29985"/>
        <dbReference type="ChEBI" id="CHEBI:30616"/>
        <dbReference type="ChEBI" id="CHEBI:43474"/>
        <dbReference type="ChEBI" id="CHEBI:58359"/>
        <dbReference type="ChEBI" id="CHEBI:78520"/>
        <dbReference type="ChEBI" id="CHEBI:78521"/>
        <dbReference type="ChEBI" id="CHEBI:456216"/>
    </reaction>
</comment>
<name>A0A9Q3YLY4_9GAMM</name>
<comment type="function">
    <text evidence="1">Allows the formation of correctly charged Asn-tRNA(Asn) or Gln-tRNA(Gln) through the transamidation of misacylated Asp-tRNA(Asn) or Glu-tRNA(Gln) in organisms which lack either or both of asparaginyl-tRNA or glutaminyl-tRNA synthetases. The reaction takes place in the presence of glutamine and ATP through an activated phospho-Asp-tRNA(Asn) or phospho-Glu-tRNA(Gln).</text>
</comment>
<dbReference type="InterPro" id="IPR036113">
    <property type="entry name" value="Asp/Glu-ADT_sf_sub_c"/>
</dbReference>
<sequence length="95" mass="10436">MAIDSRVVARVAHLARLQVDDGESEALSERLNDILGMVDQLQQADVGEVEPLAHPLEVSQPLRDDQIDEPDVRDKVLPLAPASEDGCFLVPRVIE</sequence>
<comment type="caution">
    <text evidence="2">The sequence shown here is derived from an EMBL/GenBank/DDBJ whole genome shotgun (WGS) entry which is preliminary data.</text>
</comment>
<evidence type="ECO:0000313" key="3">
    <source>
        <dbReference type="Proteomes" id="UP001108027"/>
    </source>
</evidence>
<comment type="similarity">
    <text evidence="1">Belongs to the GatC family.</text>
</comment>
<keyword evidence="3" id="KW-1185">Reference proteome</keyword>
<comment type="subunit">
    <text evidence="1">Heterotrimer of A, B and C subunits.</text>
</comment>
<dbReference type="Proteomes" id="UP001108027">
    <property type="component" value="Unassembled WGS sequence"/>
</dbReference>
<proteinExistence type="inferred from homology"/>
<accession>A0A9Q3YLY4</accession>
<dbReference type="GO" id="GO:0006412">
    <property type="term" value="P:translation"/>
    <property type="evidence" value="ECO:0007669"/>
    <property type="project" value="UniProtKB-UniRule"/>
</dbReference>
<protein>
    <recommendedName>
        <fullName evidence="1">Aspartyl/glutamyl-tRNA(Asn/Gln) amidotransferase subunit C</fullName>
        <shortName evidence="1">Asp/Glu-ADT subunit C</shortName>
        <ecNumber evidence="1">6.3.5.-</ecNumber>
    </recommendedName>
</protein>
<dbReference type="SUPFAM" id="SSF141000">
    <property type="entry name" value="Glu-tRNAGln amidotransferase C subunit"/>
    <property type="match status" value="1"/>
</dbReference>
<dbReference type="InterPro" id="IPR003837">
    <property type="entry name" value="GatC"/>
</dbReference>
<dbReference type="GO" id="GO:0070681">
    <property type="term" value="P:glutaminyl-tRNAGln biosynthesis via transamidation"/>
    <property type="evidence" value="ECO:0007669"/>
    <property type="project" value="TreeGrafter"/>
</dbReference>
<evidence type="ECO:0000313" key="2">
    <source>
        <dbReference type="EMBL" id="MCC4308234.1"/>
    </source>
</evidence>
<dbReference type="RefSeq" id="WP_228233494.1">
    <property type="nucleotide sequence ID" value="NZ_JAJGNA010000005.1"/>
</dbReference>
<dbReference type="GO" id="GO:0006450">
    <property type="term" value="P:regulation of translational fidelity"/>
    <property type="evidence" value="ECO:0007669"/>
    <property type="project" value="InterPro"/>
</dbReference>
<dbReference type="HAMAP" id="MF_00122">
    <property type="entry name" value="GatC"/>
    <property type="match status" value="1"/>
</dbReference>
<dbReference type="GO" id="GO:0005524">
    <property type="term" value="F:ATP binding"/>
    <property type="evidence" value="ECO:0007669"/>
    <property type="project" value="UniProtKB-KW"/>
</dbReference>
<gene>
    <name evidence="1 2" type="primary">gatC</name>
    <name evidence="2" type="ORF">LL252_06580</name>
</gene>
<reference evidence="2" key="1">
    <citation type="submission" date="2021-10" db="EMBL/GenBank/DDBJ databases">
        <title>The diversity and Nitrogen Metabolism of Culturable Nitrate-Utilizing Bacteria Within the Oxygen Minimum Zone of the Changjiang (Yangtze River)Estuary.</title>
        <authorList>
            <person name="Zhang D."/>
            <person name="Zheng J."/>
            <person name="Liu S."/>
            <person name="He W."/>
        </authorList>
    </citation>
    <scope>NUCLEOTIDE SEQUENCE</scope>
    <source>
        <strain evidence="2">FXH-223</strain>
    </source>
</reference>
<dbReference type="GO" id="GO:0050567">
    <property type="term" value="F:glutaminyl-tRNA synthase (glutamine-hydrolyzing) activity"/>
    <property type="evidence" value="ECO:0007669"/>
    <property type="project" value="UniProtKB-UniRule"/>
</dbReference>
<keyword evidence="1" id="KW-0648">Protein biosynthesis</keyword>
<dbReference type="AlphaFoldDB" id="A0A9Q3YLY4"/>
<dbReference type="Pfam" id="PF02686">
    <property type="entry name" value="GatC"/>
    <property type="match status" value="1"/>
</dbReference>
<evidence type="ECO:0000256" key="1">
    <source>
        <dbReference type="HAMAP-Rule" id="MF_00122"/>
    </source>
</evidence>
<keyword evidence="1" id="KW-0547">Nucleotide-binding</keyword>